<keyword evidence="1" id="KW-0812">Transmembrane</keyword>
<feature type="transmembrane region" description="Helical" evidence="1">
    <location>
        <begin position="87"/>
        <end position="104"/>
    </location>
</feature>
<keyword evidence="1" id="KW-1133">Transmembrane helix</keyword>
<dbReference type="Proteomes" id="UP000009328">
    <property type="component" value="Unassembled WGS sequence"/>
</dbReference>
<reference evidence="2 3" key="1">
    <citation type="journal article" date="2012" name="Eukaryot. Cell">
        <title>Draft genome sequence of Wickerhamomyces ciferrii NRRL Y-1031 F-60-10.</title>
        <authorList>
            <person name="Schneider J."/>
            <person name="Andrea H."/>
            <person name="Blom J."/>
            <person name="Jaenicke S."/>
            <person name="Ruckert C."/>
            <person name="Schorsch C."/>
            <person name="Szczepanowski R."/>
            <person name="Farwick M."/>
            <person name="Goesmann A."/>
            <person name="Puhler A."/>
            <person name="Schaffer S."/>
            <person name="Tauch A."/>
            <person name="Kohler T."/>
            <person name="Brinkrolf K."/>
        </authorList>
    </citation>
    <scope>NUCLEOTIDE SEQUENCE [LARGE SCALE GENOMIC DNA]</scope>
    <source>
        <strain evidence="3">ATCC 14091 / BCRC 22168 / CBS 111 / JCM 3599 / NBRC 0793 / NRRL Y-1031 F-60-10</strain>
    </source>
</reference>
<name>K0KW54_WICCF</name>
<dbReference type="AlphaFoldDB" id="K0KW54"/>
<proteinExistence type="predicted"/>
<dbReference type="EMBL" id="CAIF01000194">
    <property type="protein sequence ID" value="CCH45363.1"/>
    <property type="molecule type" value="Genomic_DNA"/>
</dbReference>
<feature type="transmembrane region" description="Helical" evidence="1">
    <location>
        <begin position="59"/>
        <end position="75"/>
    </location>
</feature>
<accession>K0KW54</accession>
<keyword evidence="1" id="KW-0472">Membrane</keyword>
<organism evidence="2 3">
    <name type="scientific">Wickerhamomyces ciferrii (strain ATCC 14091 / BCRC 22168 / CBS 111 / JCM 3599 / NBRC 0793 / NRRL Y-1031 F-60-10)</name>
    <name type="common">Yeast</name>
    <name type="synonym">Pichia ciferrii</name>
    <dbReference type="NCBI Taxonomy" id="1206466"/>
    <lineage>
        <taxon>Eukaryota</taxon>
        <taxon>Fungi</taxon>
        <taxon>Dikarya</taxon>
        <taxon>Ascomycota</taxon>
        <taxon>Saccharomycotina</taxon>
        <taxon>Saccharomycetes</taxon>
        <taxon>Phaffomycetales</taxon>
        <taxon>Wickerhamomycetaceae</taxon>
        <taxon>Wickerhamomyces</taxon>
    </lineage>
</organism>
<evidence type="ECO:0000256" key="1">
    <source>
        <dbReference type="SAM" id="Phobius"/>
    </source>
</evidence>
<gene>
    <name evidence="2" type="ORF">BN7_4945</name>
</gene>
<protein>
    <submittedName>
        <fullName evidence="2">Membrane protein</fullName>
    </submittedName>
</protein>
<feature type="transmembrane region" description="Helical" evidence="1">
    <location>
        <begin position="28"/>
        <end position="47"/>
    </location>
</feature>
<sequence>MTANVTTNMTTNVTDSSRNFTADEASDLANAIIFLILVFCVIFLMILSKSTEETRRNSLMISMTTLVSMVYLRANTSEARRSPGLEFVLLIISIITGTISIVRFKIDSDRDPNHSAKDN</sequence>
<comment type="caution">
    <text evidence="2">The sequence shown here is derived from an EMBL/GenBank/DDBJ whole genome shotgun (WGS) entry which is preliminary data.</text>
</comment>
<keyword evidence="3" id="KW-1185">Reference proteome</keyword>
<evidence type="ECO:0000313" key="2">
    <source>
        <dbReference type="EMBL" id="CCH45363.1"/>
    </source>
</evidence>
<dbReference type="InParanoid" id="K0KW54"/>
<dbReference type="HOGENOM" id="CLU_2063305_0_0_1"/>
<evidence type="ECO:0000313" key="3">
    <source>
        <dbReference type="Proteomes" id="UP000009328"/>
    </source>
</evidence>